<proteinExistence type="predicted"/>
<dbReference type="InterPro" id="IPR051908">
    <property type="entry name" value="Ribosomal_N-acetyltransferase"/>
</dbReference>
<dbReference type="Pfam" id="PF13302">
    <property type="entry name" value="Acetyltransf_3"/>
    <property type="match status" value="1"/>
</dbReference>
<dbReference type="Proteomes" id="UP001275436">
    <property type="component" value="Unassembled WGS sequence"/>
</dbReference>
<dbReference type="Gene3D" id="3.40.630.30">
    <property type="match status" value="1"/>
</dbReference>
<dbReference type="InterPro" id="IPR016181">
    <property type="entry name" value="Acyl_CoA_acyltransferase"/>
</dbReference>
<keyword evidence="3" id="KW-1185">Reference proteome</keyword>
<comment type="caution">
    <text evidence="2">The sequence shown here is derived from an EMBL/GenBank/DDBJ whole genome shotgun (WGS) entry which is preliminary data.</text>
</comment>
<reference evidence="2 3" key="1">
    <citation type="submission" date="2023-02" db="EMBL/GenBank/DDBJ databases">
        <title>Oceanobacillus kimchii IFOP_LL358 isolated form Alexandrium catenella lab strain.</title>
        <authorList>
            <person name="Gajardo G."/>
            <person name="Ueki S."/>
            <person name="Maruyama F."/>
        </authorList>
    </citation>
    <scope>NUCLEOTIDE SEQUENCE [LARGE SCALE GENOMIC DNA]</scope>
    <source>
        <strain evidence="2 3">IFOP_LL358</strain>
    </source>
</reference>
<gene>
    <name evidence="2" type="ORF">MACH08_39610</name>
</gene>
<accession>A0ABQ5TPQ3</accession>
<dbReference type="EMBL" id="BSKO01000001">
    <property type="protein sequence ID" value="GLO68177.1"/>
    <property type="molecule type" value="Genomic_DNA"/>
</dbReference>
<evidence type="ECO:0000313" key="2">
    <source>
        <dbReference type="EMBL" id="GLO68177.1"/>
    </source>
</evidence>
<evidence type="ECO:0000259" key="1">
    <source>
        <dbReference type="PROSITE" id="PS51186"/>
    </source>
</evidence>
<dbReference type="SUPFAM" id="SSF55729">
    <property type="entry name" value="Acyl-CoA N-acyltransferases (Nat)"/>
    <property type="match status" value="1"/>
</dbReference>
<protein>
    <submittedName>
        <fullName evidence="2">Ribosomal-protein-serine acetyltransferase</fullName>
    </submittedName>
</protein>
<name>A0ABQ5TPQ3_9BACI</name>
<dbReference type="PANTHER" id="PTHR43441">
    <property type="entry name" value="RIBOSOMAL-PROTEIN-SERINE ACETYLTRANSFERASE"/>
    <property type="match status" value="1"/>
</dbReference>
<dbReference type="InterPro" id="IPR000182">
    <property type="entry name" value="GNAT_dom"/>
</dbReference>
<organism evidence="2 3">
    <name type="scientific">Oceanobacillus kimchii</name>
    <dbReference type="NCBI Taxonomy" id="746691"/>
    <lineage>
        <taxon>Bacteria</taxon>
        <taxon>Bacillati</taxon>
        <taxon>Bacillota</taxon>
        <taxon>Bacilli</taxon>
        <taxon>Bacillales</taxon>
        <taxon>Bacillaceae</taxon>
        <taxon>Oceanobacillus</taxon>
    </lineage>
</organism>
<sequence>MFSYVIDNQVKLRQLKLKDAKNMFNVVDQSRGYLREWLPWVDTTRKAEDCLTFIDQTIRNAENQRALTLGIFVEKKFAGLVGFNYFDWHNKIAPIGYWLAPQFQGNGIMTTSVRSLIDIGFHEIGLNRIEIRAAVQNQKSRSIPERLDFKEEGLIRQGEWLYDHYVDLIIYGKLASEWYRFR</sequence>
<feature type="domain" description="N-acetyltransferase" evidence="1">
    <location>
        <begin position="10"/>
        <end position="167"/>
    </location>
</feature>
<dbReference type="PROSITE" id="PS51186">
    <property type="entry name" value="GNAT"/>
    <property type="match status" value="1"/>
</dbReference>
<dbReference type="PANTHER" id="PTHR43441:SF12">
    <property type="entry name" value="RIBOSOMAL N-ACETYLTRANSFERASE YDAF-RELATED"/>
    <property type="match status" value="1"/>
</dbReference>
<evidence type="ECO:0000313" key="3">
    <source>
        <dbReference type="Proteomes" id="UP001275436"/>
    </source>
</evidence>
<dbReference type="RefSeq" id="WP_017798710.1">
    <property type="nucleotide sequence ID" value="NZ_BSKO01000001.1"/>
</dbReference>